<dbReference type="Proteomes" id="UP000183447">
    <property type="component" value="Unassembled WGS sequence"/>
</dbReference>
<proteinExistence type="predicted"/>
<gene>
    <name evidence="1" type="ORF">SAMN02983003_1890</name>
</gene>
<evidence type="ECO:0000313" key="2">
    <source>
        <dbReference type="Proteomes" id="UP000183447"/>
    </source>
</evidence>
<dbReference type="STRING" id="665118.SAMN02983003_1890"/>
<dbReference type="AlphaFoldDB" id="A0A1K2HXM7"/>
<dbReference type="EMBL" id="FPKU01000002">
    <property type="protein sequence ID" value="SFZ84224.1"/>
    <property type="molecule type" value="Genomic_DNA"/>
</dbReference>
<name>A0A1K2HXM7_9HYPH</name>
<accession>A0A1K2HXM7</accession>
<protein>
    <submittedName>
        <fullName evidence="1">Uncharacterized conserved protein, DUF2164 family</fullName>
    </submittedName>
</protein>
<organism evidence="1 2">
    <name type="scientific">Devosia enhydra</name>
    <dbReference type="NCBI Taxonomy" id="665118"/>
    <lineage>
        <taxon>Bacteria</taxon>
        <taxon>Pseudomonadati</taxon>
        <taxon>Pseudomonadota</taxon>
        <taxon>Alphaproteobacteria</taxon>
        <taxon>Hyphomicrobiales</taxon>
        <taxon>Devosiaceae</taxon>
        <taxon>Devosia</taxon>
    </lineage>
</organism>
<dbReference type="RefSeq" id="WP_072341934.1">
    <property type="nucleotide sequence ID" value="NZ_FPKU01000002.1"/>
</dbReference>
<reference evidence="1 2" key="1">
    <citation type="submission" date="2016-11" db="EMBL/GenBank/DDBJ databases">
        <authorList>
            <person name="Jaros S."/>
            <person name="Januszkiewicz K."/>
            <person name="Wedrychowicz H."/>
        </authorList>
    </citation>
    <scope>NUCLEOTIDE SEQUENCE [LARGE SCALE GENOMIC DNA]</scope>
    <source>
        <strain evidence="1 2">ATCC 23634</strain>
    </source>
</reference>
<evidence type="ECO:0000313" key="1">
    <source>
        <dbReference type="EMBL" id="SFZ84224.1"/>
    </source>
</evidence>
<dbReference type="Pfam" id="PF09932">
    <property type="entry name" value="DUF2164"/>
    <property type="match status" value="1"/>
</dbReference>
<keyword evidence="2" id="KW-1185">Reference proteome</keyword>
<dbReference type="InterPro" id="IPR018680">
    <property type="entry name" value="DUF2164"/>
</dbReference>
<sequence>MKPIALSREETTEMAEKLKAYLEDEFELEIGTLQGEVFVQFIAEHLGPGLYNRGLADAQAALARRVEDFAEDVYGLQQKVPRRR</sequence>